<sequence>MDCKICLQKYNGNIRKLTPRMLTKCGHTMCQSCIRKQTRNQRIVCPYDRKVTEVRNGVDQLPKNYAVLEMMEESKTENGGVEEDVEDSGDDDLEDDEEEDSEDSEDIEEDSDDSEDFSEDSEDSDIYPDESSDSDDSVTQHNVRTPGFTMDCKICLRKYNVTVPNRTPRILTKCGHTMCHYCIQQQADDEKIVCPFDREVTEVTNGAARNLPKNYALLEVIEMFGNEEDDVEDPLDNVVEEMVEENPGNVVDNVEEEENAPDAESSSSWETSSESDSSESDSSESDGVYAHSRFFRRANGHRNRRR</sequence>
<gene>
    <name evidence="7" type="ORF">GCK72_004173</name>
</gene>
<dbReference type="Proteomes" id="UP000483820">
    <property type="component" value="Chromosome II"/>
</dbReference>
<protein>
    <recommendedName>
        <fullName evidence="6">RING-type domain-containing protein</fullName>
    </recommendedName>
</protein>
<keyword evidence="2 4" id="KW-0863">Zinc-finger</keyword>
<comment type="caution">
    <text evidence="7">The sequence shown here is derived from an EMBL/GenBank/DDBJ whole genome shotgun (WGS) entry which is preliminary data.</text>
</comment>
<dbReference type="RefSeq" id="XP_003101784.2">
    <property type="nucleotide sequence ID" value="XM_003101736.2"/>
</dbReference>
<feature type="region of interest" description="Disordered" evidence="5">
    <location>
        <begin position="245"/>
        <end position="306"/>
    </location>
</feature>
<dbReference type="AlphaFoldDB" id="A0A6A5HBN0"/>
<dbReference type="PROSITE" id="PS00518">
    <property type="entry name" value="ZF_RING_1"/>
    <property type="match status" value="2"/>
</dbReference>
<evidence type="ECO:0000256" key="2">
    <source>
        <dbReference type="ARBA" id="ARBA00022771"/>
    </source>
</evidence>
<dbReference type="GeneID" id="9813430"/>
<dbReference type="SMART" id="SM00184">
    <property type="entry name" value="RING"/>
    <property type="match status" value="2"/>
</dbReference>
<accession>A0A6A5HBN0</accession>
<dbReference type="SUPFAM" id="SSF57850">
    <property type="entry name" value="RING/U-box"/>
    <property type="match status" value="2"/>
</dbReference>
<dbReference type="PROSITE" id="PS50089">
    <property type="entry name" value="ZF_RING_2"/>
    <property type="match status" value="2"/>
</dbReference>
<dbReference type="Gene3D" id="3.30.40.10">
    <property type="entry name" value="Zinc/RING finger domain, C3HC4 (zinc finger)"/>
    <property type="match status" value="2"/>
</dbReference>
<feature type="domain" description="RING-type" evidence="6">
    <location>
        <begin position="3"/>
        <end position="49"/>
    </location>
</feature>
<evidence type="ECO:0000256" key="4">
    <source>
        <dbReference type="PROSITE-ProRule" id="PRU00175"/>
    </source>
</evidence>
<name>A0A6A5HBN0_CAERE</name>
<dbReference type="InterPro" id="IPR027370">
    <property type="entry name" value="Znf-RING_euk"/>
</dbReference>
<feature type="region of interest" description="Disordered" evidence="5">
    <location>
        <begin position="72"/>
        <end position="142"/>
    </location>
</feature>
<dbReference type="PANTHER" id="PTHR47156">
    <property type="entry name" value="PROTEIN CBG20824"/>
    <property type="match status" value="1"/>
</dbReference>
<proteinExistence type="predicted"/>
<feature type="compositionally biased region" description="Basic residues" evidence="5">
    <location>
        <begin position="293"/>
        <end position="306"/>
    </location>
</feature>
<dbReference type="KEGG" id="crq:GCK72_004173"/>
<dbReference type="PANTHER" id="PTHR47156:SF10">
    <property type="entry name" value="E3 UBIQUITIN-PROTEIN LIGASE TRIM-21-RELATED"/>
    <property type="match status" value="1"/>
</dbReference>
<evidence type="ECO:0000256" key="5">
    <source>
        <dbReference type="SAM" id="MobiDB-lite"/>
    </source>
</evidence>
<feature type="domain" description="RING-type" evidence="6">
    <location>
        <begin position="152"/>
        <end position="198"/>
    </location>
</feature>
<feature type="compositionally biased region" description="Acidic residues" evidence="5">
    <location>
        <begin position="80"/>
        <end position="136"/>
    </location>
</feature>
<dbReference type="CTD" id="9813430"/>
<evidence type="ECO:0000259" key="6">
    <source>
        <dbReference type="PROSITE" id="PS50089"/>
    </source>
</evidence>
<dbReference type="InterPro" id="IPR017907">
    <property type="entry name" value="Znf_RING_CS"/>
</dbReference>
<reference evidence="7 8" key="1">
    <citation type="submission" date="2019-12" db="EMBL/GenBank/DDBJ databases">
        <title>Chromosome-level assembly of the Caenorhabditis remanei genome.</title>
        <authorList>
            <person name="Teterina A.A."/>
            <person name="Willis J.H."/>
            <person name="Phillips P.C."/>
        </authorList>
    </citation>
    <scope>NUCLEOTIDE SEQUENCE [LARGE SCALE GENOMIC DNA]</scope>
    <source>
        <strain evidence="7 8">PX506</strain>
        <tissue evidence="7">Whole organism</tissue>
    </source>
</reference>
<keyword evidence="1" id="KW-0479">Metal-binding</keyword>
<organism evidence="7 8">
    <name type="scientific">Caenorhabditis remanei</name>
    <name type="common">Caenorhabditis vulgaris</name>
    <dbReference type="NCBI Taxonomy" id="31234"/>
    <lineage>
        <taxon>Eukaryota</taxon>
        <taxon>Metazoa</taxon>
        <taxon>Ecdysozoa</taxon>
        <taxon>Nematoda</taxon>
        <taxon>Chromadorea</taxon>
        <taxon>Rhabditida</taxon>
        <taxon>Rhabditina</taxon>
        <taxon>Rhabditomorpha</taxon>
        <taxon>Rhabditoidea</taxon>
        <taxon>Rhabditidae</taxon>
        <taxon>Peloderinae</taxon>
        <taxon>Caenorhabditis</taxon>
    </lineage>
</organism>
<keyword evidence="3" id="KW-0862">Zinc</keyword>
<dbReference type="InterPro" id="IPR052667">
    <property type="entry name" value="E3_ubiquitin-ligase_RING"/>
</dbReference>
<dbReference type="InterPro" id="IPR001841">
    <property type="entry name" value="Znf_RING"/>
</dbReference>
<evidence type="ECO:0000256" key="1">
    <source>
        <dbReference type="ARBA" id="ARBA00022723"/>
    </source>
</evidence>
<evidence type="ECO:0000313" key="7">
    <source>
        <dbReference type="EMBL" id="KAF1764226.1"/>
    </source>
</evidence>
<dbReference type="EMBL" id="WUAV01000002">
    <property type="protein sequence ID" value="KAF1764226.1"/>
    <property type="molecule type" value="Genomic_DNA"/>
</dbReference>
<dbReference type="Pfam" id="PF13445">
    <property type="entry name" value="zf-RING_UBOX"/>
    <property type="match status" value="2"/>
</dbReference>
<dbReference type="GO" id="GO:0008270">
    <property type="term" value="F:zinc ion binding"/>
    <property type="evidence" value="ECO:0007669"/>
    <property type="project" value="UniProtKB-KW"/>
</dbReference>
<feature type="compositionally biased region" description="Low complexity" evidence="5">
    <location>
        <begin position="262"/>
        <end position="275"/>
    </location>
</feature>
<evidence type="ECO:0000313" key="8">
    <source>
        <dbReference type="Proteomes" id="UP000483820"/>
    </source>
</evidence>
<evidence type="ECO:0000256" key="3">
    <source>
        <dbReference type="ARBA" id="ARBA00022833"/>
    </source>
</evidence>
<dbReference type="InterPro" id="IPR013083">
    <property type="entry name" value="Znf_RING/FYVE/PHD"/>
</dbReference>